<feature type="transmembrane region" description="Helical" evidence="1">
    <location>
        <begin position="177"/>
        <end position="198"/>
    </location>
</feature>
<dbReference type="FunFam" id="3.30.70.270:FF:000003">
    <property type="entry name" value="Transposon Ty3-G Gag-Pol polyprotein"/>
    <property type="match status" value="1"/>
</dbReference>
<dbReference type="InterPro" id="IPR043128">
    <property type="entry name" value="Rev_trsase/Diguanyl_cyclase"/>
</dbReference>
<dbReference type="Pfam" id="PF00078">
    <property type="entry name" value="RVT_1"/>
    <property type="match status" value="1"/>
</dbReference>
<protein>
    <recommendedName>
        <fullName evidence="1">GPI ethanolamine phosphate transferase 1</fullName>
        <ecNumber evidence="1">2.-.-.-</ecNumber>
    </recommendedName>
</protein>
<dbReference type="Proteomes" id="UP000075243">
    <property type="component" value="Chromosome 7"/>
</dbReference>
<feature type="transmembrane region" description="Helical" evidence="1">
    <location>
        <begin position="230"/>
        <end position="251"/>
    </location>
</feature>
<dbReference type="Gramene" id="C.cajan_17525.t">
    <property type="protein sequence ID" value="C.cajan_17525.t"/>
    <property type="gene ID" value="C.cajan_17525"/>
</dbReference>
<keyword evidence="1" id="KW-0472">Membrane</keyword>
<keyword evidence="1" id="KW-1133">Transmembrane helix</keyword>
<proteinExistence type="inferred from homology"/>
<dbReference type="STRING" id="3821.A0A151T8U0"/>
<dbReference type="InterPro" id="IPR007070">
    <property type="entry name" value="GPI_EtnP_transferase_1"/>
</dbReference>
<dbReference type="InterPro" id="IPR043502">
    <property type="entry name" value="DNA/RNA_pol_sf"/>
</dbReference>
<evidence type="ECO:0000256" key="1">
    <source>
        <dbReference type="RuleBase" id="RU367138"/>
    </source>
</evidence>
<evidence type="ECO:0000313" key="5">
    <source>
        <dbReference type="Proteomes" id="UP000075243"/>
    </source>
</evidence>
<feature type="domain" description="GPI ethanolamine phosphate transferase 1 C-terminal" evidence="3">
    <location>
        <begin position="60"/>
        <end position="439"/>
    </location>
</feature>
<feature type="transmembrane region" description="Helical" evidence="1">
    <location>
        <begin position="204"/>
        <end position="221"/>
    </location>
</feature>
<comment type="pathway">
    <text evidence="1">Glycolipid biosynthesis; glycosylphosphatidylinositol-anchor biosynthesis.</text>
</comment>
<feature type="transmembrane region" description="Helical" evidence="1">
    <location>
        <begin position="301"/>
        <end position="319"/>
    </location>
</feature>
<dbReference type="PANTHER" id="PTHR12250:SF0">
    <property type="entry name" value="GPI ETHANOLAMINE PHOSPHATE TRANSFERASE 1"/>
    <property type="match status" value="1"/>
</dbReference>
<comment type="subcellular location">
    <subcellularLocation>
        <location evidence="1">Endoplasmic reticulum membrane</location>
        <topology evidence="1">Multi-pass membrane protein</topology>
    </subcellularLocation>
</comment>
<name>A0A151T8U0_CAJCA</name>
<feature type="transmembrane region" description="Helical" evidence="1">
    <location>
        <begin position="141"/>
        <end position="157"/>
    </location>
</feature>
<evidence type="ECO:0000259" key="3">
    <source>
        <dbReference type="Pfam" id="PF04987"/>
    </source>
</evidence>
<dbReference type="GO" id="GO:0051377">
    <property type="term" value="F:mannose-ethanolamine phosphotransferase activity"/>
    <property type="evidence" value="ECO:0007669"/>
    <property type="project" value="UniProtKB-UniRule"/>
</dbReference>
<keyword evidence="5" id="KW-1185">Reference proteome</keyword>
<dbReference type="Pfam" id="PF04987">
    <property type="entry name" value="PigN"/>
    <property type="match status" value="1"/>
</dbReference>
<evidence type="ECO:0000313" key="4">
    <source>
        <dbReference type="EMBL" id="KYP63469.1"/>
    </source>
</evidence>
<sequence length="540" mass="61681">MMLVSLTTSDIKQSNSLYFKPFKPLSHYSSILDKIEGLISAIDYDAAMDLSKNLRSLALQGLHYFQTYDWLMLMSVITLGYVGWMIYLVLHVLQSYTSLPGNTFGMEQAVQKNNRGKIYLYGSMVTGMLCLLLLLEHSPPLYHAYMMMTSFLWVQIISEYQFIRTLWKHLSGRRTSYIIKLLATTAVSVFILEFLVNSFTERKLYTWCFLIAGATASLYLFQSIPWRSSISIYVCIACWFLSLFTLMPAEIPDNNQLVVSSGVIIIIIGIIARWLDLHAGGRKYWQSICNCKFKSSKFSSLFYLQALLVALSSVMVYLSTVHRTEKHELLASHQLINWSVAGFSMVLPLFSENSLLSRLTSIFLGFAPPFLLLSIGYEAIFYAALALVLMAWILFENTLLNLNIVNKSSDSTKSVTNNLIHGFDNRSLQLSDVRIPLVFTHKTTFRTFDGHYEFWVMPFGLTNAPSTFQAAMNDLFRPHLRKFVLVFFDDILVYSSNINNHLIHLKLVLELLTTNKFFAKYSKCVFAEPTIAYLGHLIST</sequence>
<feature type="transmembrane region" description="Helical" evidence="1">
    <location>
        <begin position="362"/>
        <end position="395"/>
    </location>
</feature>
<dbReference type="AlphaFoldDB" id="A0A151T8U0"/>
<keyword evidence="1" id="KW-0337">GPI-anchor biosynthesis</keyword>
<comment type="function">
    <text evidence="1">Ethanolamine phosphate transferase involved in glycosylphosphatidylinositol-anchor biosynthesis. Transfers ethanolamine phosphate to the first alpha-1,4-linked mannose of the glycosylphosphatidylinositol precursor of GPI-anchor.</text>
</comment>
<dbReference type="InterPro" id="IPR000477">
    <property type="entry name" value="RT_dom"/>
</dbReference>
<keyword evidence="1" id="KW-0812">Transmembrane</keyword>
<feature type="transmembrane region" description="Helical" evidence="1">
    <location>
        <begin position="257"/>
        <end position="275"/>
    </location>
</feature>
<dbReference type="Gene3D" id="3.30.70.270">
    <property type="match status" value="1"/>
</dbReference>
<dbReference type="EMBL" id="CM003609">
    <property type="protein sequence ID" value="KYP63469.1"/>
    <property type="molecule type" value="Genomic_DNA"/>
</dbReference>
<feature type="transmembrane region" description="Helical" evidence="1">
    <location>
        <begin position="118"/>
        <end position="135"/>
    </location>
</feature>
<dbReference type="InterPro" id="IPR017852">
    <property type="entry name" value="GPI_EtnP_transferase_1_C"/>
</dbReference>
<keyword evidence="1 4" id="KW-0808">Transferase</keyword>
<dbReference type="GO" id="GO:0005789">
    <property type="term" value="C:endoplasmic reticulum membrane"/>
    <property type="evidence" value="ECO:0007669"/>
    <property type="project" value="UniProtKB-SubCell"/>
</dbReference>
<evidence type="ECO:0000259" key="2">
    <source>
        <dbReference type="Pfam" id="PF00078"/>
    </source>
</evidence>
<feature type="domain" description="Reverse transcriptase" evidence="2">
    <location>
        <begin position="443"/>
        <end position="536"/>
    </location>
</feature>
<dbReference type="GO" id="GO:0006506">
    <property type="term" value="P:GPI anchor biosynthetic process"/>
    <property type="evidence" value="ECO:0007669"/>
    <property type="project" value="UniProtKB-UniPathway"/>
</dbReference>
<dbReference type="PANTHER" id="PTHR12250">
    <property type="entry name" value="PHOSPHATIDYLINOSITOL GLYCAN, CLASS N"/>
    <property type="match status" value="1"/>
</dbReference>
<keyword evidence="1" id="KW-0256">Endoplasmic reticulum</keyword>
<reference evidence="4 5" key="1">
    <citation type="journal article" date="2012" name="Nat. Biotechnol.">
        <title>Draft genome sequence of pigeonpea (Cajanus cajan), an orphan legume crop of resource-poor farmers.</title>
        <authorList>
            <person name="Varshney R.K."/>
            <person name="Chen W."/>
            <person name="Li Y."/>
            <person name="Bharti A.K."/>
            <person name="Saxena R.K."/>
            <person name="Schlueter J.A."/>
            <person name="Donoghue M.T."/>
            <person name="Azam S."/>
            <person name="Fan G."/>
            <person name="Whaley A.M."/>
            <person name="Farmer A.D."/>
            <person name="Sheridan J."/>
            <person name="Iwata A."/>
            <person name="Tuteja R."/>
            <person name="Penmetsa R.V."/>
            <person name="Wu W."/>
            <person name="Upadhyaya H.D."/>
            <person name="Yang S.P."/>
            <person name="Shah T."/>
            <person name="Saxena K.B."/>
            <person name="Michael T."/>
            <person name="McCombie W.R."/>
            <person name="Yang B."/>
            <person name="Zhang G."/>
            <person name="Yang H."/>
            <person name="Wang J."/>
            <person name="Spillane C."/>
            <person name="Cook D.R."/>
            <person name="May G.D."/>
            <person name="Xu X."/>
            <person name="Jackson S.A."/>
        </authorList>
    </citation>
    <scope>NUCLEOTIDE SEQUENCE [LARGE SCALE GENOMIC DNA]</scope>
    <source>
        <strain evidence="5">cv. Asha</strain>
    </source>
</reference>
<dbReference type="SUPFAM" id="SSF56672">
    <property type="entry name" value="DNA/RNA polymerases"/>
    <property type="match status" value="1"/>
</dbReference>
<comment type="caution">
    <text evidence="1">Lacks conserved residue(s) required for the propagation of feature annotation.</text>
</comment>
<gene>
    <name evidence="4" type="ORF">KK1_018045</name>
</gene>
<accession>A0A151T8U0</accession>
<feature type="transmembrane region" description="Helical" evidence="1">
    <location>
        <begin position="70"/>
        <end position="90"/>
    </location>
</feature>
<dbReference type="EC" id="2.-.-.-" evidence="1"/>
<dbReference type="Gene3D" id="3.10.10.10">
    <property type="entry name" value="HIV Type 1 Reverse Transcriptase, subunit A, domain 1"/>
    <property type="match status" value="1"/>
</dbReference>
<organism evidence="4 5">
    <name type="scientific">Cajanus cajan</name>
    <name type="common">Pigeon pea</name>
    <name type="synonym">Cajanus indicus</name>
    <dbReference type="NCBI Taxonomy" id="3821"/>
    <lineage>
        <taxon>Eukaryota</taxon>
        <taxon>Viridiplantae</taxon>
        <taxon>Streptophyta</taxon>
        <taxon>Embryophyta</taxon>
        <taxon>Tracheophyta</taxon>
        <taxon>Spermatophyta</taxon>
        <taxon>Magnoliopsida</taxon>
        <taxon>eudicotyledons</taxon>
        <taxon>Gunneridae</taxon>
        <taxon>Pentapetalae</taxon>
        <taxon>rosids</taxon>
        <taxon>fabids</taxon>
        <taxon>Fabales</taxon>
        <taxon>Fabaceae</taxon>
        <taxon>Papilionoideae</taxon>
        <taxon>50 kb inversion clade</taxon>
        <taxon>NPAAA clade</taxon>
        <taxon>indigoferoid/millettioid clade</taxon>
        <taxon>Phaseoleae</taxon>
        <taxon>Cajanus</taxon>
    </lineage>
</organism>
<dbReference type="CDD" id="cd01647">
    <property type="entry name" value="RT_LTR"/>
    <property type="match status" value="1"/>
</dbReference>
<dbReference type="UniPathway" id="UPA00196"/>
<feature type="transmembrane region" description="Helical" evidence="1">
    <location>
        <begin position="331"/>
        <end position="350"/>
    </location>
</feature>
<comment type="similarity">
    <text evidence="1">Belongs to the PIGG/PIGN/PIGO family. PIGN subfamily.</text>
</comment>